<dbReference type="Pfam" id="PF05488">
    <property type="entry name" value="PAAR_motif"/>
    <property type="match status" value="1"/>
</dbReference>
<dbReference type="RefSeq" id="WP_134464331.1">
    <property type="nucleotide sequence ID" value="NZ_JBHSSZ010000179.1"/>
</dbReference>
<name>A0A4Y8MVE3_9BURK</name>
<sequence>MINLIRLGDTTDHGGEVITASDTMRYGGRRVARKGDLVKCPLHPEVEPNVILEGDSRITDHGAPVARHGHLTTCGCRLVSSLISGLSSFDATRLPGAGV</sequence>
<gene>
    <name evidence="1" type="ORF">E2553_32350</name>
</gene>
<protein>
    <submittedName>
        <fullName evidence="1">PAAR domain-containing protein</fullName>
    </submittedName>
</protein>
<dbReference type="Proteomes" id="UP000297385">
    <property type="component" value="Unassembled WGS sequence"/>
</dbReference>
<evidence type="ECO:0000313" key="2">
    <source>
        <dbReference type="Proteomes" id="UP000297385"/>
    </source>
</evidence>
<dbReference type="Gene3D" id="2.60.200.60">
    <property type="match status" value="1"/>
</dbReference>
<proteinExistence type="predicted"/>
<dbReference type="InterPro" id="IPR008727">
    <property type="entry name" value="PAAR_motif"/>
</dbReference>
<organism evidence="1 2">
    <name type="scientific">Paraburkholderia dipogonis</name>
    <dbReference type="NCBI Taxonomy" id="1211383"/>
    <lineage>
        <taxon>Bacteria</taxon>
        <taxon>Pseudomonadati</taxon>
        <taxon>Pseudomonadota</taxon>
        <taxon>Betaproteobacteria</taxon>
        <taxon>Burkholderiales</taxon>
        <taxon>Burkholderiaceae</taxon>
        <taxon>Paraburkholderia</taxon>
    </lineage>
</organism>
<dbReference type="GeneID" id="97310538"/>
<reference evidence="1 2" key="1">
    <citation type="submission" date="2019-03" db="EMBL/GenBank/DDBJ databases">
        <title>Complete Genome Sequence of Paraburkholderia dipogonis ICMP 19430T, a Nitrogen-fixing Symbiont of the South African Invasive Legume Dipogon lignosus in New Zealand.</title>
        <authorList>
            <person name="De Meyer S.E."/>
        </authorList>
    </citation>
    <scope>NUCLEOTIDE SEQUENCE [LARGE SCALE GENOMIC DNA]</scope>
    <source>
        <strain evidence="1 2">ICMP 19430</strain>
    </source>
</reference>
<evidence type="ECO:0000313" key="1">
    <source>
        <dbReference type="EMBL" id="TFE41364.1"/>
    </source>
</evidence>
<comment type="caution">
    <text evidence="1">The sequence shown here is derived from an EMBL/GenBank/DDBJ whole genome shotgun (WGS) entry which is preliminary data.</text>
</comment>
<dbReference type="AlphaFoldDB" id="A0A4Y8MVE3"/>
<dbReference type="CDD" id="cd14744">
    <property type="entry name" value="PAAR_CT_2"/>
    <property type="match status" value="1"/>
</dbReference>
<accession>A0A4Y8MVE3</accession>
<dbReference type="EMBL" id="SNVI01000002">
    <property type="protein sequence ID" value="TFE41364.1"/>
    <property type="molecule type" value="Genomic_DNA"/>
</dbReference>